<evidence type="ECO:0000313" key="8">
    <source>
        <dbReference type="EMBL" id="EPB82994.1"/>
    </source>
</evidence>
<dbReference type="InterPro" id="IPR045072">
    <property type="entry name" value="MKRN-like"/>
</dbReference>
<dbReference type="GO" id="GO:0008270">
    <property type="term" value="F:zinc ion binding"/>
    <property type="evidence" value="ECO:0007669"/>
    <property type="project" value="UniProtKB-KW"/>
</dbReference>
<dbReference type="SUPFAM" id="SSF90229">
    <property type="entry name" value="CCCH zinc finger"/>
    <property type="match status" value="2"/>
</dbReference>
<dbReference type="Proteomes" id="UP000014254">
    <property type="component" value="Unassembled WGS sequence"/>
</dbReference>
<feature type="compositionally biased region" description="Gly residues" evidence="6">
    <location>
        <begin position="140"/>
        <end position="149"/>
    </location>
</feature>
<dbReference type="Gene3D" id="4.10.1000.10">
    <property type="entry name" value="Zinc finger, CCCH-type"/>
    <property type="match status" value="1"/>
</dbReference>
<feature type="domain" description="C3H1-type" evidence="7">
    <location>
        <begin position="100"/>
        <end position="127"/>
    </location>
</feature>
<feature type="compositionally biased region" description="Low complexity" evidence="6">
    <location>
        <begin position="250"/>
        <end position="269"/>
    </location>
</feature>
<evidence type="ECO:0000256" key="5">
    <source>
        <dbReference type="PROSITE-ProRule" id="PRU00723"/>
    </source>
</evidence>
<dbReference type="eggNOG" id="KOG1039">
    <property type="taxonomic scope" value="Eukaryota"/>
</dbReference>
<gene>
    <name evidence="8" type="ORF">HMPREF1544_10267</name>
</gene>
<feature type="region of interest" description="Disordered" evidence="6">
    <location>
        <begin position="46"/>
        <end position="71"/>
    </location>
</feature>
<name>S2J093_MUCC1</name>
<feature type="zinc finger region" description="C3H1-type" evidence="5">
    <location>
        <begin position="100"/>
        <end position="127"/>
    </location>
</feature>
<feature type="region of interest" description="Disordered" evidence="6">
    <location>
        <begin position="140"/>
        <end position="172"/>
    </location>
</feature>
<accession>S2J093</accession>
<dbReference type="SMART" id="SM00356">
    <property type="entry name" value="ZnF_C3H1"/>
    <property type="match status" value="2"/>
</dbReference>
<sequence>MTDQNLLFSPDLTLNLLSKSSPSQLELFQFKRSRTQPIPTETFYSAQKSTSNGNHSNGNSGSSSNNSKSSNLSHVPCKFYKQGTCTAGANCTFSHSSDLSSESAVCKYFVKGNCKFGTKCALLHTMSPYGTSATSTGIGGGSGGGGGGSSNSSSNNKRMMASTPPSLPFPRRKTADQMMSFSPSSIDHRSFLHDPFASSAPAVSLLHLHEQQQQLWRNQGRSSSTLNHHQDFMGLRSSPRETPDPFLGTSPFSSRLSSSVSNSNTIHNNGIMQSPPIRYQPTSFGSLGGLGEGSGGGSGGGQDNYDLNDAMLPSSLNDLFTPSELQVRRVRQQEQYPVHNDSWSLRETSSSSFDQRQWRVPFLSKSQQQQQQQQLHQQQQSLHYNSLPVDYEDRLIEGTAAINIPGGNVSGSSSSSNDFSLQQQVDLLQQQDDDVQFFMEDDEAVTYDTPSSTTITTDHKTLDMTNSTATNTATNNNKTYSNYPSLVSLPST</sequence>
<keyword evidence="9" id="KW-1185">Reference proteome</keyword>
<evidence type="ECO:0000256" key="3">
    <source>
        <dbReference type="ARBA" id="ARBA00022771"/>
    </source>
</evidence>
<keyword evidence="1 5" id="KW-0479">Metal-binding</keyword>
<evidence type="ECO:0000313" key="9">
    <source>
        <dbReference type="Proteomes" id="UP000014254"/>
    </source>
</evidence>
<dbReference type="InterPro" id="IPR041367">
    <property type="entry name" value="Znf-CCCH_4"/>
</dbReference>
<dbReference type="PANTHER" id="PTHR11224">
    <property type="entry name" value="MAKORIN-RELATED"/>
    <property type="match status" value="1"/>
</dbReference>
<keyword evidence="4 5" id="KW-0862">Zinc</keyword>
<dbReference type="Gene3D" id="2.30.30.1190">
    <property type="match status" value="1"/>
</dbReference>
<feature type="region of interest" description="Disordered" evidence="6">
    <location>
        <begin position="214"/>
        <end position="310"/>
    </location>
</feature>
<evidence type="ECO:0000256" key="4">
    <source>
        <dbReference type="ARBA" id="ARBA00022833"/>
    </source>
</evidence>
<feature type="compositionally biased region" description="Polar residues" evidence="6">
    <location>
        <begin position="216"/>
        <end position="227"/>
    </location>
</feature>
<dbReference type="Pfam" id="PF00642">
    <property type="entry name" value="zf-CCCH"/>
    <property type="match status" value="1"/>
</dbReference>
<dbReference type="Pfam" id="PF18044">
    <property type="entry name" value="zf-CCCH_4"/>
    <property type="match status" value="1"/>
</dbReference>
<dbReference type="OrthoDB" id="411372at2759"/>
<evidence type="ECO:0000259" key="7">
    <source>
        <dbReference type="PROSITE" id="PS50103"/>
    </source>
</evidence>
<dbReference type="GO" id="GO:0061630">
    <property type="term" value="F:ubiquitin protein ligase activity"/>
    <property type="evidence" value="ECO:0007669"/>
    <property type="project" value="InterPro"/>
</dbReference>
<feature type="compositionally biased region" description="Low complexity" evidence="6">
    <location>
        <begin position="49"/>
        <end position="71"/>
    </location>
</feature>
<dbReference type="GO" id="GO:0000209">
    <property type="term" value="P:protein polyubiquitination"/>
    <property type="evidence" value="ECO:0007669"/>
    <property type="project" value="InterPro"/>
</dbReference>
<keyword evidence="3 5" id="KW-0863">Zinc-finger</keyword>
<proteinExistence type="predicted"/>
<dbReference type="EMBL" id="KE124089">
    <property type="protein sequence ID" value="EPB82994.1"/>
    <property type="molecule type" value="Genomic_DNA"/>
</dbReference>
<dbReference type="InParanoid" id="S2J093"/>
<dbReference type="STRING" id="1220926.S2J093"/>
<feature type="zinc finger region" description="C3H1-type" evidence="5">
    <location>
        <begin position="71"/>
        <end position="98"/>
    </location>
</feature>
<dbReference type="InterPro" id="IPR000571">
    <property type="entry name" value="Znf_CCCH"/>
</dbReference>
<protein>
    <recommendedName>
        <fullName evidence="7">C3H1-type domain-containing protein</fullName>
    </recommendedName>
</protein>
<feature type="domain" description="C3H1-type" evidence="7">
    <location>
        <begin position="71"/>
        <end position="98"/>
    </location>
</feature>
<feature type="compositionally biased region" description="Gly residues" evidence="6">
    <location>
        <begin position="286"/>
        <end position="302"/>
    </location>
</feature>
<organism evidence="8 9">
    <name type="scientific">Mucor circinelloides f. circinelloides (strain 1006PhL)</name>
    <name type="common">Mucormycosis agent</name>
    <name type="synonym">Calyptromyces circinelloides</name>
    <dbReference type="NCBI Taxonomy" id="1220926"/>
    <lineage>
        <taxon>Eukaryota</taxon>
        <taxon>Fungi</taxon>
        <taxon>Fungi incertae sedis</taxon>
        <taxon>Mucoromycota</taxon>
        <taxon>Mucoromycotina</taxon>
        <taxon>Mucoromycetes</taxon>
        <taxon>Mucorales</taxon>
        <taxon>Mucorineae</taxon>
        <taxon>Mucoraceae</taxon>
        <taxon>Mucor</taxon>
    </lineage>
</organism>
<evidence type="ECO:0000256" key="1">
    <source>
        <dbReference type="ARBA" id="ARBA00022723"/>
    </source>
</evidence>
<dbReference type="PROSITE" id="PS50103">
    <property type="entry name" value="ZF_C3H1"/>
    <property type="match status" value="2"/>
</dbReference>
<reference evidence="9" key="1">
    <citation type="submission" date="2013-05" db="EMBL/GenBank/DDBJ databases">
        <title>The Genome sequence of Mucor circinelloides f. circinelloides 1006PhL.</title>
        <authorList>
            <consortium name="The Broad Institute Genomics Platform"/>
            <person name="Cuomo C."/>
            <person name="Earl A."/>
            <person name="Findley K."/>
            <person name="Lee S.C."/>
            <person name="Walker B."/>
            <person name="Young S."/>
            <person name="Zeng Q."/>
            <person name="Gargeya S."/>
            <person name="Fitzgerald M."/>
            <person name="Haas B."/>
            <person name="Abouelleil A."/>
            <person name="Allen A.W."/>
            <person name="Alvarado L."/>
            <person name="Arachchi H.M."/>
            <person name="Berlin A.M."/>
            <person name="Chapman S.B."/>
            <person name="Gainer-Dewar J."/>
            <person name="Goldberg J."/>
            <person name="Griggs A."/>
            <person name="Gujja S."/>
            <person name="Hansen M."/>
            <person name="Howarth C."/>
            <person name="Imamovic A."/>
            <person name="Ireland A."/>
            <person name="Larimer J."/>
            <person name="McCowan C."/>
            <person name="Murphy C."/>
            <person name="Pearson M."/>
            <person name="Poon T.W."/>
            <person name="Priest M."/>
            <person name="Roberts A."/>
            <person name="Saif S."/>
            <person name="Shea T."/>
            <person name="Sisk P."/>
            <person name="Sykes S."/>
            <person name="Wortman J."/>
            <person name="Nusbaum C."/>
            <person name="Birren B."/>
        </authorList>
    </citation>
    <scope>NUCLEOTIDE SEQUENCE [LARGE SCALE GENOMIC DNA]</scope>
    <source>
        <strain evidence="9">1006PhL</strain>
    </source>
</reference>
<dbReference type="OMA" id="RTNMISA"/>
<keyword evidence="2" id="KW-0677">Repeat</keyword>
<evidence type="ECO:0000256" key="6">
    <source>
        <dbReference type="SAM" id="MobiDB-lite"/>
    </source>
</evidence>
<dbReference type="InterPro" id="IPR036855">
    <property type="entry name" value="Znf_CCCH_sf"/>
</dbReference>
<dbReference type="VEuPathDB" id="FungiDB:HMPREF1544_10267"/>
<dbReference type="AlphaFoldDB" id="S2J093"/>
<evidence type="ECO:0000256" key="2">
    <source>
        <dbReference type="ARBA" id="ARBA00022737"/>
    </source>
</evidence>
<dbReference type="PANTHER" id="PTHR11224:SF10">
    <property type="entry name" value="IP09428P-RELATED"/>
    <property type="match status" value="1"/>
</dbReference>